<gene>
    <name evidence="2" type="ORF">CAL29_03925</name>
</gene>
<accession>A0A261SQL8</accession>
<comment type="caution">
    <text evidence="2">The sequence shown here is derived from an EMBL/GenBank/DDBJ whole genome shotgun (WGS) entry which is preliminary data.</text>
</comment>
<evidence type="ECO:0000259" key="1">
    <source>
        <dbReference type="Pfam" id="PF12697"/>
    </source>
</evidence>
<dbReference type="PANTHER" id="PTHR43798">
    <property type="entry name" value="MONOACYLGLYCEROL LIPASE"/>
    <property type="match status" value="1"/>
</dbReference>
<dbReference type="Gene3D" id="3.40.50.1820">
    <property type="entry name" value="alpha/beta hydrolase"/>
    <property type="match status" value="1"/>
</dbReference>
<dbReference type="EMBL" id="NEVM01000001">
    <property type="protein sequence ID" value="OZI38593.1"/>
    <property type="molecule type" value="Genomic_DNA"/>
</dbReference>
<proteinExistence type="predicted"/>
<dbReference type="Pfam" id="PF12697">
    <property type="entry name" value="Abhydrolase_6"/>
    <property type="match status" value="1"/>
</dbReference>
<dbReference type="InterPro" id="IPR000639">
    <property type="entry name" value="Epox_hydrolase-like"/>
</dbReference>
<keyword evidence="3" id="KW-1185">Reference proteome</keyword>
<reference evidence="3" key="1">
    <citation type="submission" date="2017-05" db="EMBL/GenBank/DDBJ databases">
        <title>Complete and WGS of Bordetella genogroups.</title>
        <authorList>
            <person name="Spilker T."/>
            <person name="Lipuma J."/>
        </authorList>
    </citation>
    <scope>NUCLEOTIDE SEQUENCE [LARGE SCALE GENOMIC DNA]</scope>
    <source>
        <strain evidence="3">AU16122</strain>
    </source>
</reference>
<protein>
    <submittedName>
        <fullName evidence="2">Alpha/beta hydrolase</fullName>
    </submittedName>
</protein>
<organism evidence="2 3">
    <name type="scientific">Bordetella genomosp. 10</name>
    <dbReference type="NCBI Taxonomy" id="1416804"/>
    <lineage>
        <taxon>Bacteria</taxon>
        <taxon>Pseudomonadati</taxon>
        <taxon>Pseudomonadota</taxon>
        <taxon>Betaproteobacteria</taxon>
        <taxon>Burkholderiales</taxon>
        <taxon>Alcaligenaceae</taxon>
        <taxon>Bordetella</taxon>
    </lineage>
</organism>
<dbReference type="PRINTS" id="PR00412">
    <property type="entry name" value="EPOXHYDRLASE"/>
</dbReference>
<evidence type="ECO:0000313" key="3">
    <source>
        <dbReference type="Proteomes" id="UP000216020"/>
    </source>
</evidence>
<dbReference type="OrthoDB" id="9780765at2"/>
<dbReference type="AlphaFoldDB" id="A0A261SQL8"/>
<dbReference type="Proteomes" id="UP000216020">
    <property type="component" value="Unassembled WGS sequence"/>
</dbReference>
<name>A0A261SQL8_9BORD</name>
<dbReference type="InterPro" id="IPR050266">
    <property type="entry name" value="AB_hydrolase_sf"/>
</dbReference>
<dbReference type="SUPFAM" id="SSF53474">
    <property type="entry name" value="alpha/beta-Hydrolases"/>
    <property type="match status" value="1"/>
</dbReference>
<dbReference type="InterPro" id="IPR000073">
    <property type="entry name" value="AB_hydrolase_1"/>
</dbReference>
<feature type="domain" description="AB hydrolase-1" evidence="1">
    <location>
        <begin position="25"/>
        <end position="259"/>
    </location>
</feature>
<dbReference type="InterPro" id="IPR029058">
    <property type="entry name" value="AB_hydrolase_fold"/>
</dbReference>
<sequence length="273" mass="28780">MPSFSRVSSGQADLAVHAAGDGDPVLFLHAAICDHRMWLAQMAAVSRAGYRAIAYDRRGHGETRAVSEPHSPVADALAVLDALAPGRPAVLVGCSQGGCIALDAALRHPARVRGLVLIDNSVAGAPEPTHPPERQALADALAAARRAGDPDRLNALLARVFLDGALAPEGRVTGPARALFLDMNGRILRAPPAGDSLDTDAAYDRLDRIAAPTHVIVGDLDYPHIQERCRHVAATVPDATLQIVQGAAHLPSLEQPEAVTRGILELLARTRTR</sequence>
<dbReference type="PRINTS" id="PR00111">
    <property type="entry name" value="ABHYDROLASE"/>
</dbReference>
<keyword evidence="2" id="KW-0378">Hydrolase</keyword>
<dbReference type="RefSeq" id="WP_094852693.1">
    <property type="nucleotide sequence ID" value="NZ_NEVM01000001.1"/>
</dbReference>
<dbReference type="GO" id="GO:0016787">
    <property type="term" value="F:hydrolase activity"/>
    <property type="evidence" value="ECO:0007669"/>
    <property type="project" value="UniProtKB-KW"/>
</dbReference>
<evidence type="ECO:0000313" key="2">
    <source>
        <dbReference type="EMBL" id="OZI38593.1"/>
    </source>
</evidence>